<evidence type="ECO:0000313" key="1">
    <source>
        <dbReference type="EMBL" id="KND38600.1"/>
    </source>
</evidence>
<dbReference type="Proteomes" id="UP000037151">
    <property type="component" value="Unassembled WGS sequence"/>
</dbReference>
<name>A0A0L0KLZ3_9ACTN</name>
<sequence>MDELHATHGHYHWVHAIPNTALIAAALTHADGDFTGSISRTVSGGWDTDSNGATAGSIAALLTGPPPPHWTAPLKNRLSTTIADFDGTGFDTLAHLTHAEATRP</sequence>
<dbReference type="InterPro" id="IPR036705">
    <property type="entry name" value="Ribosyl_crysJ1_sf"/>
</dbReference>
<dbReference type="EMBL" id="JPPY01000041">
    <property type="protein sequence ID" value="KND38600.1"/>
    <property type="molecule type" value="Genomic_DNA"/>
</dbReference>
<comment type="caution">
    <text evidence="1">The sequence shown here is derived from an EMBL/GenBank/DDBJ whole genome shotgun (WGS) entry which is preliminary data.</text>
</comment>
<protein>
    <recommendedName>
        <fullName evidence="3">ADP-ribosylglycohydrolase</fullName>
    </recommendedName>
</protein>
<dbReference type="AlphaFoldDB" id="A0A0L0KLZ3"/>
<dbReference type="SUPFAM" id="SSF101478">
    <property type="entry name" value="ADP-ribosylglycohydrolase"/>
    <property type="match status" value="1"/>
</dbReference>
<evidence type="ECO:0008006" key="3">
    <source>
        <dbReference type="Google" id="ProtNLM"/>
    </source>
</evidence>
<evidence type="ECO:0000313" key="2">
    <source>
        <dbReference type="Proteomes" id="UP000037151"/>
    </source>
</evidence>
<organism evidence="1 2">
    <name type="scientific">Streptomyces acidiscabies</name>
    <dbReference type="NCBI Taxonomy" id="42234"/>
    <lineage>
        <taxon>Bacteria</taxon>
        <taxon>Bacillati</taxon>
        <taxon>Actinomycetota</taxon>
        <taxon>Actinomycetes</taxon>
        <taxon>Kitasatosporales</taxon>
        <taxon>Streptomycetaceae</taxon>
        <taxon>Streptomyces</taxon>
    </lineage>
</organism>
<dbReference type="Gene3D" id="1.10.4080.10">
    <property type="entry name" value="ADP-ribosylation/Crystallin J1"/>
    <property type="match status" value="1"/>
</dbReference>
<dbReference type="InterPro" id="IPR005502">
    <property type="entry name" value="Ribosyl_crysJ1"/>
</dbReference>
<dbReference type="PATRIC" id="fig|42234.21.peg.1438"/>
<reference evidence="2" key="1">
    <citation type="submission" date="2014-07" db="EMBL/GenBank/DDBJ databases">
        <title>Genome sequencing of plant-pathogenic Streptomyces species.</title>
        <authorList>
            <person name="Harrison J."/>
            <person name="Sapp M."/>
            <person name="Thwaites R."/>
            <person name="Studholme D.J."/>
        </authorList>
    </citation>
    <scope>NUCLEOTIDE SEQUENCE [LARGE SCALE GENOMIC DNA]</scope>
    <source>
        <strain evidence="2">NCPPB 4445</strain>
    </source>
</reference>
<accession>A0A0L0KLZ3</accession>
<proteinExistence type="predicted"/>
<dbReference type="Pfam" id="PF03747">
    <property type="entry name" value="ADP_ribosyl_GH"/>
    <property type="match status" value="1"/>
</dbReference>
<gene>
    <name evidence="1" type="ORF">IQ63_06985</name>
</gene>